<reference evidence="1" key="1">
    <citation type="journal article" date="2014" name="Front. Microbiol.">
        <title>High frequency of phylogenetically diverse reductive dehalogenase-homologous genes in deep subseafloor sedimentary metagenomes.</title>
        <authorList>
            <person name="Kawai M."/>
            <person name="Futagami T."/>
            <person name="Toyoda A."/>
            <person name="Takaki Y."/>
            <person name="Nishi S."/>
            <person name="Hori S."/>
            <person name="Arai W."/>
            <person name="Tsubouchi T."/>
            <person name="Morono Y."/>
            <person name="Uchiyama I."/>
            <person name="Ito T."/>
            <person name="Fujiyama A."/>
            <person name="Inagaki F."/>
            <person name="Takami H."/>
        </authorList>
    </citation>
    <scope>NUCLEOTIDE SEQUENCE</scope>
    <source>
        <strain evidence="1">Expedition CK06-06</strain>
    </source>
</reference>
<proteinExistence type="predicted"/>
<organism evidence="1">
    <name type="scientific">marine sediment metagenome</name>
    <dbReference type="NCBI Taxonomy" id="412755"/>
    <lineage>
        <taxon>unclassified sequences</taxon>
        <taxon>metagenomes</taxon>
        <taxon>ecological metagenomes</taxon>
    </lineage>
</organism>
<protein>
    <recommendedName>
        <fullName evidence="2">LysR family transcriptional regulator</fullName>
    </recommendedName>
</protein>
<dbReference type="AlphaFoldDB" id="X1RV79"/>
<evidence type="ECO:0000313" key="1">
    <source>
        <dbReference type="EMBL" id="GAI70851.1"/>
    </source>
</evidence>
<name>X1RV79_9ZZZZ</name>
<evidence type="ECO:0008006" key="2">
    <source>
        <dbReference type="Google" id="ProtNLM"/>
    </source>
</evidence>
<accession>X1RV79</accession>
<sequence>VTEEPIEEGSGNVIFYHYWSSGSWLESVDAFLEGFGKKYPNINVRRK</sequence>
<dbReference type="EMBL" id="BARV01045685">
    <property type="protein sequence ID" value="GAI70851.1"/>
    <property type="molecule type" value="Genomic_DNA"/>
</dbReference>
<feature type="non-terminal residue" evidence="1">
    <location>
        <position position="47"/>
    </location>
</feature>
<comment type="caution">
    <text evidence="1">The sequence shown here is derived from an EMBL/GenBank/DDBJ whole genome shotgun (WGS) entry which is preliminary data.</text>
</comment>
<gene>
    <name evidence="1" type="ORF">S06H3_66745</name>
</gene>
<feature type="non-terminal residue" evidence="1">
    <location>
        <position position="1"/>
    </location>
</feature>